<dbReference type="EMBL" id="CP029188">
    <property type="protein sequence ID" value="AWI31309.1"/>
    <property type="molecule type" value="Genomic_DNA"/>
</dbReference>
<feature type="region of interest" description="Disordered" evidence="1">
    <location>
        <begin position="144"/>
        <end position="194"/>
    </location>
</feature>
<evidence type="ECO:0000256" key="1">
    <source>
        <dbReference type="SAM" id="MobiDB-lite"/>
    </source>
</evidence>
<gene>
    <name evidence="2" type="ORF">DDW44_22900</name>
</gene>
<reference evidence="2 3" key="1">
    <citation type="submission" date="2018-05" db="EMBL/GenBank/DDBJ databases">
        <title>Complete genome sequence of sponge-derived Streptomyces sp. HNM0039.</title>
        <authorList>
            <person name="Huang X."/>
            <person name="Zhou S."/>
        </authorList>
    </citation>
    <scope>NUCLEOTIDE SEQUENCE [LARGE SCALE GENOMIC DNA]</scope>
    <source>
        <strain evidence="2 3">HNM0039</strain>
    </source>
</reference>
<evidence type="ECO:0000313" key="2">
    <source>
        <dbReference type="EMBL" id="AWI31309.1"/>
    </source>
</evidence>
<dbReference type="AlphaFoldDB" id="A0A2S1SY45"/>
<evidence type="ECO:0000313" key="3">
    <source>
        <dbReference type="Proteomes" id="UP000244900"/>
    </source>
</evidence>
<dbReference type="OrthoDB" id="4301915at2"/>
<keyword evidence="3" id="KW-1185">Reference proteome</keyword>
<proteinExistence type="predicted"/>
<organism evidence="2 3">
    <name type="scientific">Streptomyces tirandamycinicus</name>
    <dbReference type="NCBI Taxonomy" id="2174846"/>
    <lineage>
        <taxon>Bacteria</taxon>
        <taxon>Bacillati</taxon>
        <taxon>Actinomycetota</taxon>
        <taxon>Actinomycetes</taxon>
        <taxon>Kitasatosporales</taxon>
        <taxon>Streptomycetaceae</taxon>
        <taxon>Streptomyces</taxon>
    </lineage>
</organism>
<dbReference type="Proteomes" id="UP000244900">
    <property type="component" value="Chromosome"/>
</dbReference>
<sequence length="194" mass="21157">MTGFAVFMVLFGMAFVTLGFADHRAIWWRFQARRHTDPASAEPSDAGFLVQRLLCFAAAGLAFWGSWSSFQLDGLGQPDRAGQAEVFERTVAVADWLDGSTMFPVLASDDGSWVERVDPELRGPERDDPTAVLVWRSGSLDPEGNVEHYEVSSEDGTTCLKVTAEPSPEQPGPEGMSPSYFDVRADASEGSCTK</sequence>
<dbReference type="RefSeq" id="WP_027735285.1">
    <property type="nucleotide sequence ID" value="NZ_CP029188.1"/>
</dbReference>
<accession>A0A2S1SY45</accession>
<protein>
    <submittedName>
        <fullName evidence="2">Uncharacterized protein</fullName>
    </submittedName>
</protein>
<dbReference type="KEGG" id="stir:DDW44_22900"/>
<name>A0A2S1SY45_9ACTN</name>